<organism evidence="2 3">
    <name type="scientific">Candidatus Giovannonibacteria bacterium RIFCSPLOWO2_12_FULL_44_15</name>
    <dbReference type="NCBI Taxonomy" id="1798364"/>
    <lineage>
        <taxon>Bacteria</taxon>
        <taxon>Candidatus Giovannoniibacteriota</taxon>
    </lineage>
</organism>
<name>A0A1F5Y0Q3_9BACT</name>
<keyword evidence="1" id="KW-0812">Transmembrane</keyword>
<evidence type="ECO:0000313" key="2">
    <source>
        <dbReference type="EMBL" id="OGF93431.1"/>
    </source>
</evidence>
<comment type="caution">
    <text evidence="2">The sequence shown here is derived from an EMBL/GenBank/DDBJ whole genome shotgun (WGS) entry which is preliminary data.</text>
</comment>
<feature type="transmembrane region" description="Helical" evidence="1">
    <location>
        <begin position="41"/>
        <end position="62"/>
    </location>
</feature>
<feature type="transmembrane region" description="Helical" evidence="1">
    <location>
        <begin position="12"/>
        <end position="29"/>
    </location>
</feature>
<reference evidence="2 3" key="1">
    <citation type="journal article" date="2016" name="Nat. Commun.">
        <title>Thousands of microbial genomes shed light on interconnected biogeochemical processes in an aquifer system.</title>
        <authorList>
            <person name="Anantharaman K."/>
            <person name="Brown C.T."/>
            <person name="Hug L.A."/>
            <person name="Sharon I."/>
            <person name="Castelle C.J."/>
            <person name="Probst A.J."/>
            <person name="Thomas B.C."/>
            <person name="Singh A."/>
            <person name="Wilkins M.J."/>
            <person name="Karaoz U."/>
            <person name="Brodie E.L."/>
            <person name="Williams K.H."/>
            <person name="Hubbard S.S."/>
            <person name="Banfield J.F."/>
        </authorList>
    </citation>
    <scope>NUCLEOTIDE SEQUENCE [LARGE SCALE GENOMIC DNA]</scope>
</reference>
<dbReference type="STRING" id="1798364.A3G54_04030"/>
<dbReference type="EMBL" id="MFIQ01000017">
    <property type="protein sequence ID" value="OGF93431.1"/>
    <property type="molecule type" value="Genomic_DNA"/>
</dbReference>
<keyword evidence="1" id="KW-0472">Membrane</keyword>
<keyword evidence="1" id="KW-1133">Transmembrane helix</keyword>
<evidence type="ECO:0008006" key="4">
    <source>
        <dbReference type="Google" id="ProtNLM"/>
    </source>
</evidence>
<sequence length="224" mass="26311">MYHKVTIRKTNAWVVFWFVSILYAFWFLARDLFIAQWSRGPFVIAAVTALLVVRNIFLEWALHKYVLHGTLPVPLRDHWPVRSFYEAHDGRHHFLTRLSQYAILDESQIQSSTFPCWALPVLILIDLPFLSLAQYFLASTVPVILSGIFAESFSYYTYETLHALYHADFESVWKPLVEIPGHRGRFYKWVYEYHKGHHRNSRTNLNMVIPLADLLLGTLRTKKA</sequence>
<gene>
    <name evidence="2" type="ORF">A3G54_04030</name>
</gene>
<accession>A0A1F5Y0Q3</accession>
<dbReference type="AlphaFoldDB" id="A0A1F5Y0Q3"/>
<protein>
    <recommendedName>
        <fullName evidence="4">Fatty acid hydroxylase domain-containing protein</fullName>
    </recommendedName>
</protein>
<proteinExistence type="predicted"/>
<evidence type="ECO:0000256" key="1">
    <source>
        <dbReference type="SAM" id="Phobius"/>
    </source>
</evidence>
<dbReference type="Proteomes" id="UP000178894">
    <property type="component" value="Unassembled WGS sequence"/>
</dbReference>
<evidence type="ECO:0000313" key="3">
    <source>
        <dbReference type="Proteomes" id="UP000178894"/>
    </source>
</evidence>